<dbReference type="AlphaFoldDB" id="A0A4Y2CK03"/>
<gene>
    <name evidence="1" type="ORF">AVEN_247956_1</name>
</gene>
<dbReference type="EMBL" id="BGPR01000198">
    <property type="protein sequence ID" value="GBM04087.1"/>
    <property type="molecule type" value="Genomic_DNA"/>
</dbReference>
<organism evidence="1 2">
    <name type="scientific">Araneus ventricosus</name>
    <name type="common">Orbweaver spider</name>
    <name type="synonym">Epeira ventricosa</name>
    <dbReference type="NCBI Taxonomy" id="182803"/>
    <lineage>
        <taxon>Eukaryota</taxon>
        <taxon>Metazoa</taxon>
        <taxon>Ecdysozoa</taxon>
        <taxon>Arthropoda</taxon>
        <taxon>Chelicerata</taxon>
        <taxon>Arachnida</taxon>
        <taxon>Araneae</taxon>
        <taxon>Araneomorphae</taxon>
        <taxon>Entelegynae</taxon>
        <taxon>Araneoidea</taxon>
        <taxon>Araneidae</taxon>
        <taxon>Araneus</taxon>
    </lineage>
</organism>
<dbReference type="OrthoDB" id="411823at2759"/>
<evidence type="ECO:0000313" key="2">
    <source>
        <dbReference type="Proteomes" id="UP000499080"/>
    </source>
</evidence>
<proteinExistence type="predicted"/>
<name>A0A4Y2CK03_ARAVE</name>
<protein>
    <submittedName>
        <fullName evidence="1">Uncharacterized protein</fullName>
    </submittedName>
</protein>
<accession>A0A4Y2CK03</accession>
<comment type="caution">
    <text evidence="1">The sequence shown here is derived from an EMBL/GenBank/DDBJ whole genome shotgun (WGS) entry which is preliminary data.</text>
</comment>
<reference evidence="1 2" key="1">
    <citation type="journal article" date="2019" name="Sci. Rep.">
        <title>Orb-weaving spider Araneus ventricosus genome elucidates the spidroin gene catalogue.</title>
        <authorList>
            <person name="Kono N."/>
            <person name="Nakamura H."/>
            <person name="Ohtoshi R."/>
            <person name="Moran D.A.P."/>
            <person name="Shinohara A."/>
            <person name="Yoshida Y."/>
            <person name="Fujiwara M."/>
            <person name="Mori M."/>
            <person name="Tomita M."/>
            <person name="Arakawa K."/>
        </authorList>
    </citation>
    <scope>NUCLEOTIDE SEQUENCE [LARGE SCALE GENOMIC DNA]</scope>
</reference>
<evidence type="ECO:0000313" key="1">
    <source>
        <dbReference type="EMBL" id="GBM04087.1"/>
    </source>
</evidence>
<keyword evidence="2" id="KW-1185">Reference proteome</keyword>
<sequence length="257" mass="29507">MESFDYHVESLISLLCVDSCVMNGYLTDKGTKNGQQYGLSKRKTDFFGFLLSPIRSIQRESTAIFKKFELEILTDLHVLDLTEIEKHNFGIMSVCEHDYSKTIRATGFTFGWVKDQVGVHGNETENNLAKQGTIEGEIHYLSAPKSHLKNILHRVSINKWQQEWATGDTGRKIYIIPKVTTNPVPWTWELILFATGHGPFPSYLRRFTLHHSNLYPCEEVATPFHYTTTCFRTASYQSLNQVKLSVGEIFLRTSFQD</sequence>
<dbReference type="Proteomes" id="UP000499080">
    <property type="component" value="Unassembled WGS sequence"/>
</dbReference>